<organism evidence="4 5">
    <name type="scientific">Lithohypha guttulata</name>
    <dbReference type="NCBI Taxonomy" id="1690604"/>
    <lineage>
        <taxon>Eukaryota</taxon>
        <taxon>Fungi</taxon>
        <taxon>Dikarya</taxon>
        <taxon>Ascomycota</taxon>
        <taxon>Pezizomycotina</taxon>
        <taxon>Eurotiomycetes</taxon>
        <taxon>Chaetothyriomycetidae</taxon>
        <taxon>Chaetothyriales</taxon>
        <taxon>Trichomeriaceae</taxon>
        <taxon>Lithohypha</taxon>
    </lineage>
</organism>
<dbReference type="PANTHER" id="PTHR35395:SF1">
    <property type="entry name" value="DUF6536 DOMAIN-CONTAINING PROTEIN"/>
    <property type="match status" value="1"/>
</dbReference>
<keyword evidence="2" id="KW-0812">Transmembrane</keyword>
<dbReference type="PANTHER" id="PTHR35395">
    <property type="entry name" value="DUF6536 DOMAIN-CONTAINING PROTEIN"/>
    <property type="match status" value="1"/>
</dbReference>
<dbReference type="Pfam" id="PF20163">
    <property type="entry name" value="DUF6536"/>
    <property type="match status" value="1"/>
</dbReference>
<evidence type="ECO:0000313" key="5">
    <source>
        <dbReference type="Proteomes" id="UP001345013"/>
    </source>
</evidence>
<reference evidence="4 5" key="1">
    <citation type="submission" date="2023-08" db="EMBL/GenBank/DDBJ databases">
        <title>Black Yeasts Isolated from many extreme environments.</title>
        <authorList>
            <person name="Coleine C."/>
            <person name="Stajich J.E."/>
            <person name="Selbmann L."/>
        </authorList>
    </citation>
    <scope>NUCLEOTIDE SEQUENCE [LARGE SCALE GENOMIC DNA]</scope>
    <source>
        <strain evidence="4 5">CCFEE 5885</strain>
    </source>
</reference>
<proteinExistence type="predicted"/>
<feature type="region of interest" description="Disordered" evidence="1">
    <location>
        <begin position="465"/>
        <end position="490"/>
    </location>
</feature>
<keyword evidence="2" id="KW-1133">Transmembrane helix</keyword>
<feature type="compositionally biased region" description="Polar residues" evidence="1">
    <location>
        <begin position="466"/>
        <end position="480"/>
    </location>
</feature>
<keyword evidence="5" id="KW-1185">Reference proteome</keyword>
<evidence type="ECO:0000256" key="1">
    <source>
        <dbReference type="SAM" id="MobiDB-lite"/>
    </source>
</evidence>
<feature type="transmembrane region" description="Helical" evidence="2">
    <location>
        <begin position="77"/>
        <end position="102"/>
    </location>
</feature>
<feature type="transmembrane region" description="Helical" evidence="2">
    <location>
        <begin position="127"/>
        <end position="147"/>
    </location>
</feature>
<feature type="transmembrane region" description="Helical" evidence="2">
    <location>
        <begin position="401"/>
        <end position="422"/>
    </location>
</feature>
<name>A0ABR0KDP6_9EURO</name>
<keyword evidence="2" id="KW-0472">Membrane</keyword>
<feature type="domain" description="DUF6536" evidence="3">
    <location>
        <begin position="73"/>
        <end position="226"/>
    </location>
</feature>
<dbReference type="Proteomes" id="UP001345013">
    <property type="component" value="Unassembled WGS sequence"/>
</dbReference>
<gene>
    <name evidence="4" type="ORF">LTR24_003835</name>
</gene>
<evidence type="ECO:0000256" key="2">
    <source>
        <dbReference type="SAM" id="Phobius"/>
    </source>
</evidence>
<evidence type="ECO:0000313" key="4">
    <source>
        <dbReference type="EMBL" id="KAK5094027.1"/>
    </source>
</evidence>
<feature type="transmembrane region" description="Helical" evidence="2">
    <location>
        <begin position="186"/>
        <end position="203"/>
    </location>
</feature>
<accession>A0ABR0KDP6</accession>
<evidence type="ECO:0000259" key="3">
    <source>
        <dbReference type="Pfam" id="PF20163"/>
    </source>
</evidence>
<sequence length="490" mass="54690">MEQLTDDTKIASTRDTEDTNAEMIYSRGGNTNSLLSGQEHKGEAVYLLNNNSQMPPWIPSAFLKNAKKRLCGWRAGLTLAITADILVLLLALGFTIGAAIGFERGGGYMESIIVNGSCSRTKSLGTWLHLFINVLSTILLSTSSFTMQCVASPTRQEVDKAHEKNNFLTIGVPSLRNLIYVAKPRAILYALILLTSLPLHLLANSAIYSSLATSSYGVFQVDKHFVDVSIEHMYERYTYAAYAYGTYVYNTIDLDPNAIIFYVNTTTVLKDMLPQFERLENDECIRAYSSPILAGRRHVVVVSTLDPFPWKYNDTMELWKTNFITDIYYQSIESCPSCQTSFNYTDPTVWTCAFVTDGISQTSCDTGLAAQRAADFTLHGRTVDYCLSERIEDSCELRANIWILTTVIMCAAIKSAVVFIVLRTLPSQILATLGDAVSSFLVTPDSYTQQCSLLDQADVERRHQGNRATQYHSLHSSSPNWHLGRPFPKH</sequence>
<dbReference type="EMBL" id="JAVRRG010000037">
    <property type="protein sequence ID" value="KAK5094027.1"/>
    <property type="molecule type" value="Genomic_DNA"/>
</dbReference>
<comment type="caution">
    <text evidence="4">The sequence shown here is derived from an EMBL/GenBank/DDBJ whole genome shotgun (WGS) entry which is preliminary data.</text>
</comment>
<protein>
    <recommendedName>
        <fullName evidence="3">DUF6536 domain-containing protein</fullName>
    </recommendedName>
</protein>
<dbReference type="InterPro" id="IPR046623">
    <property type="entry name" value="DUF6536"/>
</dbReference>